<evidence type="ECO:0000256" key="4">
    <source>
        <dbReference type="ARBA" id="ARBA00022989"/>
    </source>
</evidence>
<feature type="transmembrane region" description="Helical" evidence="7">
    <location>
        <begin position="161"/>
        <end position="189"/>
    </location>
</feature>
<proteinExistence type="inferred from homology"/>
<comment type="subcellular location">
    <subcellularLocation>
        <location evidence="1">Membrane</location>
        <topology evidence="1">Multi-pass membrane protein</topology>
    </subcellularLocation>
</comment>
<dbReference type="InterPro" id="IPR051697">
    <property type="entry name" value="Patched_domain-protein"/>
</dbReference>
<evidence type="ECO:0000256" key="2">
    <source>
        <dbReference type="ARBA" id="ARBA00005585"/>
    </source>
</evidence>
<comment type="similarity">
    <text evidence="2">Belongs to the patched family.</text>
</comment>
<evidence type="ECO:0000256" key="7">
    <source>
        <dbReference type="SAM" id="Phobius"/>
    </source>
</evidence>
<evidence type="ECO:0000256" key="6">
    <source>
        <dbReference type="ARBA" id="ARBA00023180"/>
    </source>
</evidence>
<dbReference type="InterPro" id="IPR003392">
    <property type="entry name" value="PTHD_SSD"/>
</dbReference>
<evidence type="ECO:0000259" key="8">
    <source>
        <dbReference type="PROSITE" id="PS50156"/>
    </source>
</evidence>
<keyword evidence="4 7" id="KW-1133">Transmembrane helix</keyword>
<dbReference type="Pfam" id="PF02460">
    <property type="entry name" value="Patched"/>
    <property type="match status" value="1"/>
</dbReference>
<keyword evidence="5 7" id="KW-0472">Membrane</keyword>
<dbReference type="SUPFAM" id="SSF82866">
    <property type="entry name" value="Multidrug efflux transporter AcrB transmembrane domain"/>
    <property type="match status" value="1"/>
</dbReference>
<evidence type="ECO:0000256" key="1">
    <source>
        <dbReference type="ARBA" id="ARBA00004141"/>
    </source>
</evidence>
<protein>
    <recommendedName>
        <fullName evidence="8">SSD domain-containing protein</fullName>
    </recommendedName>
</protein>
<dbReference type="PANTHER" id="PTHR10796:SF130">
    <property type="entry name" value="PATCHED DOMAIN-CONTAINING PROTEIN 3-LIKE PROTEIN"/>
    <property type="match status" value="1"/>
</dbReference>
<organism evidence="9 10">
    <name type="scientific">Tegillarca granosa</name>
    <name type="common">Malaysian cockle</name>
    <name type="synonym">Anadara granosa</name>
    <dbReference type="NCBI Taxonomy" id="220873"/>
    <lineage>
        <taxon>Eukaryota</taxon>
        <taxon>Metazoa</taxon>
        <taxon>Spiralia</taxon>
        <taxon>Lophotrochozoa</taxon>
        <taxon>Mollusca</taxon>
        <taxon>Bivalvia</taxon>
        <taxon>Autobranchia</taxon>
        <taxon>Pteriomorphia</taxon>
        <taxon>Arcoida</taxon>
        <taxon>Arcoidea</taxon>
        <taxon>Arcidae</taxon>
        <taxon>Tegillarca</taxon>
    </lineage>
</organism>
<evidence type="ECO:0000256" key="5">
    <source>
        <dbReference type="ARBA" id="ARBA00023136"/>
    </source>
</evidence>
<keyword evidence="3 7" id="KW-0812">Transmembrane</keyword>
<evidence type="ECO:0000313" key="9">
    <source>
        <dbReference type="EMBL" id="KAJ8305345.1"/>
    </source>
</evidence>
<dbReference type="InterPro" id="IPR053958">
    <property type="entry name" value="HMGCR/SNAP/NPC1-like_SSD"/>
</dbReference>
<evidence type="ECO:0000313" key="10">
    <source>
        <dbReference type="Proteomes" id="UP001217089"/>
    </source>
</evidence>
<feature type="domain" description="SSD" evidence="8">
    <location>
        <begin position="1"/>
        <end position="189"/>
    </location>
</feature>
<feature type="transmembrane region" description="Helical" evidence="7">
    <location>
        <begin position="50"/>
        <end position="73"/>
    </location>
</feature>
<sequence length="248" mass="27103">MILKLSVIYVVIDFKIGLSVCGLLVVGMSICFSFSLSSAAGWQYGPVHTILPFLLLGIGVDDMFVVVAALGTLTEEDKQKSLEHRISVMLKHAGVSITVTSFTDIIAFGVGGTTFIVDCAFILVSTCYIVRSEVHVHAQTNVANTTSSLDKSFDNEVLPALKSFCIFACIGVTALYLLSATFFVACITFDEKRKDAGRNACLCCYIHRKDYKTTDCSKKERIPVFLKNIYAPLLLKTPVKNLSQSSNN</sequence>
<dbReference type="PANTHER" id="PTHR10796">
    <property type="entry name" value="PATCHED-RELATED"/>
    <property type="match status" value="1"/>
</dbReference>
<reference evidence="9 10" key="1">
    <citation type="submission" date="2022-12" db="EMBL/GenBank/DDBJ databases">
        <title>Chromosome-level genome of Tegillarca granosa.</title>
        <authorList>
            <person name="Kim J."/>
        </authorList>
    </citation>
    <scope>NUCLEOTIDE SEQUENCE [LARGE SCALE GENOMIC DNA]</scope>
    <source>
        <strain evidence="9">Teg-2019</strain>
        <tissue evidence="9">Adductor muscle</tissue>
    </source>
</reference>
<dbReference type="Gene3D" id="1.20.1640.10">
    <property type="entry name" value="Multidrug efflux transporter AcrB transmembrane domain"/>
    <property type="match status" value="1"/>
</dbReference>
<feature type="transmembrane region" description="Helical" evidence="7">
    <location>
        <begin position="7"/>
        <end position="30"/>
    </location>
</feature>
<accession>A0ABQ9EJI3</accession>
<dbReference type="Proteomes" id="UP001217089">
    <property type="component" value="Unassembled WGS sequence"/>
</dbReference>
<comment type="caution">
    <text evidence="9">The sequence shown here is derived from an EMBL/GenBank/DDBJ whole genome shotgun (WGS) entry which is preliminary data.</text>
</comment>
<keyword evidence="6" id="KW-0325">Glycoprotein</keyword>
<evidence type="ECO:0000256" key="3">
    <source>
        <dbReference type="ARBA" id="ARBA00022692"/>
    </source>
</evidence>
<dbReference type="PROSITE" id="PS50156">
    <property type="entry name" value="SSD"/>
    <property type="match status" value="1"/>
</dbReference>
<dbReference type="InterPro" id="IPR000731">
    <property type="entry name" value="SSD"/>
</dbReference>
<name>A0ABQ9EJI3_TEGGR</name>
<dbReference type="EMBL" id="JARBDR010000813">
    <property type="protein sequence ID" value="KAJ8305345.1"/>
    <property type="molecule type" value="Genomic_DNA"/>
</dbReference>
<gene>
    <name evidence="9" type="ORF">KUTeg_015890</name>
</gene>
<dbReference type="Pfam" id="PF12349">
    <property type="entry name" value="Sterol-sensing"/>
    <property type="match status" value="1"/>
</dbReference>
<feature type="transmembrane region" description="Helical" evidence="7">
    <location>
        <begin position="94"/>
        <end position="124"/>
    </location>
</feature>
<keyword evidence="10" id="KW-1185">Reference proteome</keyword>